<evidence type="ECO:0000313" key="2">
    <source>
        <dbReference type="Proteomes" id="UP001371456"/>
    </source>
</evidence>
<comment type="caution">
    <text evidence="1">The sequence shown here is derived from an EMBL/GenBank/DDBJ whole genome shotgun (WGS) entry which is preliminary data.</text>
</comment>
<evidence type="ECO:0000313" key="1">
    <source>
        <dbReference type="EMBL" id="KAK6793709.1"/>
    </source>
</evidence>
<dbReference type="Proteomes" id="UP001371456">
    <property type="component" value="Unassembled WGS sequence"/>
</dbReference>
<keyword evidence="2" id="KW-1185">Reference proteome</keyword>
<dbReference type="EMBL" id="JBANQN010000003">
    <property type="protein sequence ID" value="KAK6793709.1"/>
    <property type="molecule type" value="Genomic_DNA"/>
</dbReference>
<gene>
    <name evidence="1" type="ORF">RDI58_007162</name>
</gene>
<organism evidence="1 2">
    <name type="scientific">Solanum bulbocastanum</name>
    <name type="common">Wild potato</name>
    <dbReference type="NCBI Taxonomy" id="147425"/>
    <lineage>
        <taxon>Eukaryota</taxon>
        <taxon>Viridiplantae</taxon>
        <taxon>Streptophyta</taxon>
        <taxon>Embryophyta</taxon>
        <taxon>Tracheophyta</taxon>
        <taxon>Spermatophyta</taxon>
        <taxon>Magnoliopsida</taxon>
        <taxon>eudicotyledons</taxon>
        <taxon>Gunneridae</taxon>
        <taxon>Pentapetalae</taxon>
        <taxon>asterids</taxon>
        <taxon>lamiids</taxon>
        <taxon>Solanales</taxon>
        <taxon>Solanaceae</taxon>
        <taxon>Solanoideae</taxon>
        <taxon>Solaneae</taxon>
        <taxon>Solanum</taxon>
    </lineage>
</organism>
<name>A0AAN8TU68_SOLBU</name>
<sequence length="105" mass="12467">MDHGKILNMRNLKKEKSWRLIERTKTKWNKANNIPETRKCNTQIERMETPIHNTNNTKNKEITTSQLILNGRLRRGKLTGQFNIAWTDQNLLRKHCSSNRLITQI</sequence>
<accession>A0AAN8TU68</accession>
<reference evidence="1 2" key="1">
    <citation type="submission" date="2024-02" db="EMBL/GenBank/DDBJ databases">
        <title>de novo genome assembly of Solanum bulbocastanum strain 11H21.</title>
        <authorList>
            <person name="Hosaka A.J."/>
        </authorList>
    </citation>
    <scope>NUCLEOTIDE SEQUENCE [LARGE SCALE GENOMIC DNA]</scope>
    <source>
        <tissue evidence="1">Young leaves</tissue>
    </source>
</reference>
<proteinExistence type="predicted"/>
<dbReference type="AlphaFoldDB" id="A0AAN8TU68"/>
<protein>
    <submittedName>
        <fullName evidence="1">Uncharacterized protein</fullName>
    </submittedName>
</protein>